<sequence length="483" mass="52835">MVDQRTVGEPLSGAYQHVQTDIAAPAHPPANHTDTAGGPFSRQLEGLPDLGGVSLNDSVDEKKVAGAIKAMGEASMESTNSSWRNYLIGKARERIFSQLQQTGEELLSPLGYTSVNLTVDDEGGFTGSSAQLLLPLADQQGRILTYSQVGVTEADQGTVANAGIGQRFNRGNFLLGYNLFYDQFLGSGSLRRGGLGTELRGDYLRLSSNYYYPLSSLRQDAAHPGYRRRMASGYDITTRGYLPFYRQLGASVKFEQYYGQNVDLFNSGNYRQDPSSLEFGLNYTPIPLVTFTANHSLGEGGESQDKLSLAVNYRFGVPLEKQLSPQQVAAARSLRGGRYDVVERNNSPVLAFKQRKSLSVFLATPPWSLQAGESLQLKVQMTARYKIIAVSWQGDTQALSLTPPADNNQPDGWSIIMPAWSGAASASNEYRLSVTVEDAQAQRVTSNWIVLKVARPLTAERSVDERLDFQAEDTGQDPTQATQ</sequence>
<dbReference type="InterPro" id="IPR024519">
    <property type="entry name" value="IAT_beta"/>
</dbReference>
<dbReference type="PANTHER" id="PTHR39576:SF1">
    <property type="entry name" value="INVASIN"/>
    <property type="match status" value="1"/>
</dbReference>
<feature type="domain" description="Inverse autotransporter beta-domain" evidence="2">
    <location>
        <begin position="69"/>
        <end position="346"/>
    </location>
</feature>
<dbReference type="AlphaFoldDB" id="A0A4R3Z695"/>
<evidence type="ECO:0000313" key="4">
    <source>
        <dbReference type="Proteomes" id="UP000295719"/>
    </source>
</evidence>
<comment type="similarity">
    <text evidence="1">Belongs to the intimin/invasin family.</text>
</comment>
<dbReference type="Gene3D" id="2.40.160.160">
    <property type="entry name" value="Inverse autotransporter, beta-domain"/>
    <property type="match status" value="1"/>
</dbReference>
<protein>
    <submittedName>
        <fullName evidence="3">Inverse autotransporter-like protein with beta domain</fullName>
    </submittedName>
</protein>
<keyword evidence="4" id="KW-1185">Reference proteome</keyword>
<dbReference type="EMBL" id="SMCR01000001">
    <property type="protein sequence ID" value="TCV99700.1"/>
    <property type="molecule type" value="Genomic_DNA"/>
</dbReference>
<accession>A0A4R3Z695</accession>
<dbReference type="Proteomes" id="UP000295719">
    <property type="component" value="Unassembled WGS sequence"/>
</dbReference>
<gene>
    <name evidence="3" type="ORF">EDC52_10132</name>
</gene>
<evidence type="ECO:0000313" key="3">
    <source>
        <dbReference type="EMBL" id="TCV99700.1"/>
    </source>
</evidence>
<evidence type="ECO:0000259" key="2">
    <source>
        <dbReference type="Pfam" id="PF11924"/>
    </source>
</evidence>
<dbReference type="GO" id="GO:0009279">
    <property type="term" value="C:cell outer membrane"/>
    <property type="evidence" value="ECO:0007669"/>
    <property type="project" value="TreeGrafter"/>
</dbReference>
<evidence type="ECO:0000256" key="1">
    <source>
        <dbReference type="ARBA" id="ARBA00010116"/>
    </source>
</evidence>
<dbReference type="NCBIfam" id="NF007556">
    <property type="entry name" value="PRK10177.1"/>
    <property type="match status" value="1"/>
</dbReference>
<comment type="caution">
    <text evidence="3">The sequence shown here is derived from an EMBL/GenBank/DDBJ whole genome shotgun (WGS) entry which is preliminary data.</text>
</comment>
<reference evidence="3 4" key="1">
    <citation type="submission" date="2019-03" db="EMBL/GenBank/DDBJ databases">
        <title>Genomic Encyclopedia of Type Strains, Phase IV (KMG-IV): sequencing the most valuable type-strain genomes for metagenomic binning, comparative biology and taxonomic classification.</title>
        <authorList>
            <person name="Goeker M."/>
        </authorList>
    </citation>
    <scope>NUCLEOTIDE SEQUENCE [LARGE SCALE GENOMIC DNA]</scope>
    <source>
        <strain evidence="3 4">DSM 19580</strain>
    </source>
</reference>
<organism evidence="3 4">
    <name type="scientific">Biostraticola tofi</name>
    <dbReference type="NCBI Taxonomy" id="466109"/>
    <lineage>
        <taxon>Bacteria</taxon>
        <taxon>Pseudomonadati</taxon>
        <taxon>Pseudomonadota</taxon>
        <taxon>Gammaproteobacteria</taxon>
        <taxon>Enterobacterales</taxon>
        <taxon>Bruguierivoracaceae</taxon>
        <taxon>Biostraticola</taxon>
    </lineage>
</organism>
<name>A0A4R3Z695_9GAMM</name>
<dbReference type="Pfam" id="PF11924">
    <property type="entry name" value="IAT_beta"/>
    <property type="match status" value="1"/>
</dbReference>
<dbReference type="InterPro" id="IPR051715">
    <property type="entry name" value="Intimin-Invasin_domain"/>
</dbReference>
<dbReference type="InterPro" id="IPR038177">
    <property type="entry name" value="IAT_beta_sf"/>
</dbReference>
<dbReference type="PANTHER" id="PTHR39576">
    <property type="entry name" value="ATTACHING AND EFFACING PROTEIN HOMOLOG-RELATED-RELATED"/>
    <property type="match status" value="1"/>
</dbReference>
<proteinExistence type="inferred from homology"/>